<evidence type="ECO:0000259" key="13">
    <source>
        <dbReference type="Pfam" id="PF02882"/>
    </source>
</evidence>
<evidence type="ECO:0000256" key="9">
    <source>
        <dbReference type="ARBA" id="ARBA00023167"/>
    </source>
</evidence>
<evidence type="ECO:0000256" key="6">
    <source>
        <dbReference type="ARBA" id="ARBA00022857"/>
    </source>
</evidence>
<evidence type="ECO:0000313" key="15">
    <source>
        <dbReference type="Proteomes" id="UP001232445"/>
    </source>
</evidence>
<dbReference type="InterPro" id="IPR020630">
    <property type="entry name" value="THF_DH/CycHdrlase_cat_dom"/>
</dbReference>
<dbReference type="HAMAP" id="MF_01576">
    <property type="entry name" value="THF_DHG_CYH"/>
    <property type="match status" value="1"/>
</dbReference>
<dbReference type="SUPFAM" id="SSF51735">
    <property type="entry name" value="NAD(P)-binding Rossmann-fold domains"/>
    <property type="match status" value="1"/>
</dbReference>
<accession>A0ABU0CPA2</accession>
<evidence type="ECO:0000313" key="14">
    <source>
        <dbReference type="EMBL" id="MDQ0337726.1"/>
    </source>
</evidence>
<evidence type="ECO:0000256" key="3">
    <source>
        <dbReference type="ARBA" id="ARBA00022605"/>
    </source>
</evidence>
<comment type="function">
    <text evidence="11">Catalyzes the oxidation of 5,10-methylenetetrahydrofolate to 5,10-methenyltetrahydrofolate and then the hydrolysis of 5,10-methenyltetrahydrofolate to 10-formyltetrahydrofolate.</text>
</comment>
<gene>
    <name evidence="11" type="primary">folD</name>
    <name evidence="14" type="ORF">J2S00_000496</name>
</gene>
<keyword evidence="10 11" id="KW-0511">Multifunctional enzyme</keyword>
<protein>
    <recommendedName>
        <fullName evidence="11">Bifunctional protein FolD</fullName>
    </recommendedName>
    <domain>
        <recommendedName>
            <fullName evidence="11">Methylenetetrahydrofolate dehydrogenase</fullName>
            <ecNumber evidence="11">1.5.1.5</ecNumber>
        </recommendedName>
    </domain>
    <domain>
        <recommendedName>
            <fullName evidence="11">Methenyltetrahydrofolate cyclohydrolase</fullName>
            <ecNumber evidence="11">3.5.4.9</ecNumber>
        </recommendedName>
    </domain>
</protein>
<evidence type="ECO:0000256" key="11">
    <source>
        <dbReference type="HAMAP-Rule" id="MF_01576"/>
    </source>
</evidence>
<dbReference type="EC" id="3.5.4.9" evidence="11"/>
<feature type="domain" description="Tetrahydrofolate dehydrogenase/cyclohydrolase catalytic" evidence="12">
    <location>
        <begin position="6"/>
        <end position="120"/>
    </location>
</feature>
<keyword evidence="5 11" id="KW-0378">Hydrolase</keyword>
<sequence>MTATIIDGRALAQTLRQELKREINGLKEKGVTPGLAVIIVGQNPASVSYVKAKAKACQEIGIYSDILWLPEETTEKELLRHIEDLNQQEEIHGILVQLPLPPHISEKAVINTIAPEKDVDGFHPVNVGNLMIGDKGFIPCTPHGIIKMIESTGETLAGKHVVVIGRSNIVGKPMAMLCLREHATVTICHSRTRDLSRITNQADILVVACGSPQLIGREHVAEGAIVIDVGVNRTEAGKLVGDVRFEEVKDIARYLTPVPGGVGPMTITMLLFNTVEAAKLAARLQMN</sequence>
<comment type="caution">
    <text evidence="11">Lacks conserved residue(s) required for the propagation of feature annotation.</text>
</comment>
<reference evidence="14 15" key="1">
    <citation type="submission" date="2023-07" db="EMBL/GenBank/DDBJ databases">
        <title>Genomic Encyclopedia of Type Strains, Phase IV (KMG-IV): sequencing the most valuable type-strain genomes for metagenomic binning, comparative biology and taxonomic classification.</title>
        <authorList>
            <person name="Goeker M."/>
        </authorList>
    </citation>
    <scope>NUCLEOTIDE SEQUENCE [LARGE SCALE GENOMIC DNA]</scope>
    <source>
        <strain evidence="14 15">DSM 17740</strain>
    </source>
</reference>
<keyword evidence="9 11" id="KW-0486">Methionine biosynthesis</keyword>
<dbReference type="GO" id="GO:0004488">
    <property type="term" value="F:methylenetetrahydrofolate dehydrogenase (NADP+) activity"/>
    <property type="evidence" value="ECO:0007669"/>
    <property type="project" value="UniProtKB-EC"/>
</dbReference>
<dbReference type="Proteomes" id="UP001232445">
    <property type="component" value="Unassembled WGS sequence"/>
</dbReference>
<dbReference type="NCBIfam" id="NF008058">
    <property type="entry name" value="PRK10792.1"/>
    <property type="match status" value="1"/>
</dbReference>
<feature type="binding site" evidence="11">
    <location>
        <position position="231"/>
    </location>
    <ligand>
        <name>NADP(+)</name>
        <dbReference type="ChEBI" id="CHEBI:58349"/>
    </ligand>
</feature>
<evidence type="ECO:0000256" key="8">
    <source>
        <dbReference type="ARBA" id="ARBA00023102"/>
    </source>
</evidence>
<dbReference type="Gene3D" id="3.40.50.10860">
    <property type="entry name" value="Leucine Dehydrogenase, chain A, domain 1"/>
    <property type="match status" value="1"/>
</dbReference>
<evidence type="ECO:0000256" key="5">
    <source>
        <dbReference type="ARBA" id="ARBA00022801"/>
    </source>
</evidence>
<comment type="caution">
    <text evidence="14">The sequence shown here is derived from an EMBL/GenBank/DDBJ whole genome shotgun (WGS) entry which is preliminary data.</text>
</comment>
<feature type="binding site" evidence="11">
    <location>
        <begin position="165"/>
        <end position="167"/>
    </location>
    <ligand>
        <name>NADP(+)</name>
        <dbReference type="ChEBI" id="CHEBI:58349"/>
    </ligand>
</feature>
<dbReference type="EMBL" id="JAUSUQ010000001">
    <property type="protein sequence ID" value="MDQ0337726.1"/>
    <property type="molecule type" value="Genomic_DNA"/>
</dbReference>
<dbReference type="CDD" id="cd01080">
    <property type="entry name" value="NAD_bind_m-THF_DH_Cyclohyd"/>
    <property type="match status" value="1"/>
</dbReference>
<keyword evidence="2 11" id="KW-0554">One-carbon metabolism</keyword>
<dbReference type="GO" id="GO:0004477">
    <property type="term" value="F:methenyltetrahydrofolate cyclohydrolase activity"/>
    <property type="evidence" value="ECO:0007669"/>
    <property type="project" value="UniProtKB-EC"/>
</dbReference>
<dbReference type="InterPro" id="IPR046346">
    <property type="entry name" value="Aminoacid_DH-like_N_sf"/>
</dbReference>
<dbReference type="PROSITE" id="PS00767">
    <property type="entry name" value="THF_DHG_CYH_2"/>
    <property type="match status" value="1"/>
</dbReference>
<keyword evidence="4 11" id="KW-0658">Purine biosynthesis</keyword>
<dbReference type="Pfam" id="PF00763">
    <property type="entry name" value="THF_DHG_CYH"/>
    <property type="match status" value="1"/>
</dbReference>
<dbReference type="RefSeq" id="WP_307335045.1">
    <property type="nucleotide sequence ID" value="NZ_JAUSUQ010000001.1"/>
</dbReference>
<comment type="similarity">
    <text evidence="11">Belongs to the tetrahydrofolate dehydrogenase/cyclohydrolase family.</text>
</comment>
<comment type="catalytic activity">
    <reaction evidence="11">
        <text>(6R)-5,10-methenyltetrahydrofolate + H2O = (6R)-10-formyltetrahydrofolate + H(+)</text>
        <dbReference type="Rhea" id="RHEA:23700"/>
        <dbReference type="ChEBI" id="CHEBI:15377"/>
        <dbReference type="ChEBI" id="CHEBI:15378"/>
        <dbReference type="ChEBI" id="CHEBI:57455"/>
        <dbReference type="ChEBI" id="CHEBI:195366"/>
        <dbReference type="EC" id="3.5.4.9"/>
    </reaction>
</comment>
<dbReference type="InterPro" id="IPR000672">
    <property type="entry name" value="THF_DH/CycHdrlase"/>
</dbReference>
<proteinExistence type="inferred from homology"/>
<keyword evidence="7 11" id="KW-0560">Oxidoreductase</keyword>
<dbReference type="PANTHER" id="PTHR48099">
    <property type="entry name" value="C-1-TETRAHYDROFOLATE SYNTHASE, CYTOPLASMIC-RELATED"/>
    <property type="match status" value="1"/>
</dbReference>
<dbReference type="InterPro" id="IPR036291">
    <property type="entry name" value="NAD(P)-bd_dom_sf"/>
</dbReference>
<dbReference type="PRINTS" id="PR00085">
    <property type="entry name" value="THFDHDRGNASE"/>
</dbReference>
<comment type="subunit">
    <text evidence="11">Homodimer.</text>
</comment>
<organism evidence="14 15">
    <name type="scientific">Caldalkalibacillus uzonensis</name>
    <dbReference type="NCBI Taxonomy" id="353224"/>
    <lineage>
        <taxon>Bacteria</taxon>
        <taxon>Bacillati</taxon>
        <taxon>Bacillota</taxon>
        <taxon>Bacilli</taxon>
        <taxon>Bacillales</taxon>
        <taxon>Bacillaceae</taxon>
        <taxon>Caldalkalibacillus</taxon>
    </lineage>
</organism>
<evidence type="ECO:0000256" key="4">
    <source>
        <dbReference type="ARBA" id="ARBA00022755"/>
    </source>
</evidence>
<dbReference type="Pfam" id="PF02882">
    <property type="entry name" value="THF_DHG_CYH_C"/>
    <property type="match status" value="1"/>
</dbReference>
<dbReference type="PANTHER" id="PTHR48099:SF5">
    <property type="entry name" value="C-1-TETRAHYDROFOLATE SYNTHASE, CYTOPLASMIC"/>
    <property type="match status" value="1"/>
</dbReference>
<keyword evidence="8 11" id="KW-0368">Histidine biosynthesis</keyword>
<keyword evidence="15" id="KW-1185">Reference proteome</keyword>
<dbReference type="EC" id="1.5.1.5" evidence="11"/>
<evidence type="ECO:0000256" key="2">
    <source>
        <dbReference type="ARBA" id="ARBA00022563"/>
    </source>
</evidence>
<dbReference type="NCBIfam" id="NF010783">
    <property type="entry name" value="PRK14186.1"/>
    <property type="match status" value="1"/>
</dbReference>
<evidence type="ECO:0000256" key="10">
    <source>
        <dbReference type="ARBA" id="ARBA00023268"/>
    </source>
</evidence>
<keyword evidence="3 11" id="KW-0028">Amino-acid biosynthesis</keyword>
<feature type="domain" description="Tetrahydrofolate dehydrogenase/cyclohydrolase NAD(P)-binding" evidence="13">
    <location>
        <begin position="139"/>
        <end position="280"/>
    </location>
</feature>
<dbReference type="InterPro" id="IPR020867">
    <property type="entry name" value="THF_DH/CycHdrlase_CS"/>
</dbReference>
<evidence type="ECO:0000256" key="1">
    <source>
        <dbReference type="ARBA" id="ARBA00004777"/>
    </source>
</evidence>
<name>A0ABU0CPA2_9BACI</name>
<evidence type="ECO:0000259" key="12">
    <source>
        <dbReference type="Pfam" id="PF00763"/>
    </source>
</evidence>
<evidence type="ECO:0000256" key="7">
    <source>
        <dbReference type="ARBA" id="ARBA00023002"/>
    </source>
</evidence>
<dbReference type="Gene3D" id="3.40.50.720">
    <property type="entry name" value="NAD(P)-binding Rossmann-like Domain"/>
    <property type="match status" value="1"/>
</dbReference>
<dbReference type="InterPro" id="IPR020631">
    <property type="entry name" value="THF_DH/CycHdrlase_NAD-bd_dom"/>
</dbReference>
<dbReference type="SUPFAM" id="SSF53223">
    <property type="entry name" value="Aminoacid dehydrogenase-like, N-terminal domain"/>
    <property type="match status" value="1"/>
</dbReference>
<comment type="catalytic activity">
    <reaction evidence="11">
        <text>(6R)-5,10-methylene-5,6,7,8-tetrahydrofolate + NADP(+) = (6R)-5,10-methenyltetrahydrofolate + NADPH</text>
        <dbReference type="Rhea" id="RHEA:22812"/>
        <dbReference type="ChEBI" id="CHEBI:15636"/>
        <dbReference type="ChEBI" id="CHEBI:57455"/>
        <dbReference type="ChEBI" id="CHEBI:57783"/>
        <dbReference type="ChEBI" id="CHEBI:58349"/>
        <dbReference type="EC" id="1.5.1.5"/>
    </reaction>
</comment>
<comment type="pathway">
    <text evidence="1 11">One-carbon metabolism; tetrahydrofolate interconversion.</text>
</comment>
<keyword evidence="6 11" id="KW-0521">NADP</keyword>